<dbReference type="AlphaFoldDB" id="A0A2T0AB37"/>
<reference evidence="2 3" key="1">
    <citation type="journal article" date="2018" name="Elife">
        <title>Functional genomics of lipid metabolism in the oleaginous yeast Rhodosporidium toruloides.</title>
        <authorList>
            <person name="Coradetti S.T."/>
            <person name="Pinel D."/>
            <person name="Geiselman G."/>
            <person name="Ito M."/>
            <person name="Mondo S."/>
            <person name="Reilly M.C."/>
            <person name="Cheng Y.F."/>
            <person name="Bauer S."/>
            <person name="Grigoriev I."/>
            <person name="Gladden J.M."/>
            <person name="Simmons B.A."/>
            <person name="Brem R."/>
            <person name="Arkin A.P."/>
            <person name="Skerker J.M."/>
        </authorList>
    </citation>
    <scope>NUCLEOTIDE SEQUENCE [LARGE SCALE GENOMIC DNA]</scope>
    <source>
        <strain evidence="2 3">NBRC 0880</strain>
    </source>
</reference>
<organism evidence="2 3">
    <name type="scientific">Rhodotorula toruloides</name>
    <name type="common">Yeast</name>
    <name type="synonym">Rhodosporidium toruloides</name>
    <dbReference type="NCBI Taxonomy" id="5286"/>
    <lineage>
        <taxon>Eukaryota</taxon>
        <taxon>Fungi</taxon>
        <taxon>Dikarya</taxon>
        <taxon>Basidiomycota</taxon>
        <taxon>Pucciniomycotina</taxon>
        <taxon>Microbotryomycetes</taxon>
        <taxon>Sporidiobolales</taxon>
        <taxon>Sporidiobolaceae</taxon>
        <taxon>Rhodotorula</taxon>
    </lineage>
</organism>
<dbReference type="PANTHER" id="PTHR43194:SF2">
    <property type="entry name" value="PEROXISOMAL MEMBRANE PROTEIN LPX1"/>
    <property type="match status" value="1"/>
</dbReference>
<dbReference type="EMBL" id="LCTV02000005">
    <property type="protein sequence ID" value="PRQ75212.1"/>
    <property type="molecule type" value="Genomic_DNA"/>
</dbReference>
<evidence type="ECO:0000259" key="1">
    <source>
        <dbReference type="Pfam" id="PF00561"/>
    </source>
</evidence>
<feature type="domain" description="AB hydrolase-1" evidence="1">
    <location>
        <begin position="556"/>
        <end position="788"/>
    </location>
</feature>
<dbReference type="Pfam" id="PF00561">
    <property type="entry name" value="Abhydrolase_1"/>
    <property type="match status" value="1"/>
</dbReference>
<dbReference type="PANTHER" id="PTHR43194">
    <property type="entry name" value="HYDROLASE ALPHA/BETA FOLD FAMILY"/>
    <property type="match status" value="1"/>
</dbReference>
<evidence type="ECO:0000313" key="3">
    <source>
        <dbReference type="Proteomes" id="UP000239560"/>
    </source>
</evidence>
<accession>A0A2T0AB37</accession>
<sequence>MEGVQGQTGTCWIASLPPELLCHVVELAVDGLPPTIRLRSSTLRNLALVASNWREPAQSLLESKVHIDSYHRARAFLDRPRRLQRPLVLDELVLFFDFQPHDDDFFPLTEFMTRSICEMDCHIRALHLRSALFVNSFDPKLLLLPSFRELRHLKLDIPLEAAPDLPLVPLRLSKLSLSAMVDQPLALFKALLPTSADTLTSLHLFVIKSGSPLHEHILHALPSLPSTLLHLSISTHWIPLPNSLVDFILSCTSLRALALNGLIPKQLHELTSHLSSLPLALDFTVPATFAWHGFTVESFVDRILREAPLANLRFLTATRRIESGSEEKEERNESRRGAQGCATTAPLISLALPSLPRRIKNRLRISFAHSRSTIDCMCRLLSSICSSASRSVRLPIYDNTRSARSLNATQGCDWHPSHARTPATHSVAPACDVEDMEGDAHTLPAQLSPSAPPVPDTPRSRCLRCASRCSRLRPCAYSRLGTRHRPAPDAPALTRLHNLIRTASPTRERDSSNMPFKRIDYRDLDMFYVLNPDPSEFLTATHDNLPQSHPLKEGLPVLVFIHAAAANVTSWRQQMGDPRLATQFNLFAMDCRFNGFSKGEERAQHTLENSAECVMATLDEMGFPAYSLYGEGVHGGNIASWIAVKRPEKVQALLLASPGFPSEPPHVVDMLREVETALLVNKDGRGDKSGTLPPEALDDICAYFIGGHERLTPHREAMKKRLQERYGSGVGPSSHDIGWLFRAVYDRKPVPQEFMATVTCPVLILRGADDRVVCPIEACEQWASMFVNAKGGVSIHAIVGAPGLISLSDANIVNRIIAQFLQRSLAAK</sequence>
<proteinExistence type="predicted"/>
<dbReference type="InterPro" id="IPR029058">
    <property type="entry name" value="AB_hydrolase_fold"/>
</dbReference>
<dbReference type="Proteomes" id="UP000239560">
    <property type="component" value="Unassembled WGS sequence"/>
</dbReference>
<name>A0A2T0AB37_RHOTO</name>
<dbReference type="Gene3D" id="3.40.50.1820">
    <property type="entry name" value="alpha/beta hydrolase"/>
    <property type="match status" value="1"/>
</dbReference>
<dbReference type="SUPFAM" id="SSF53474">
    <property type="entry name" value="alpha/beta-Hydrolases"/>
    <property type="match status" value="1"/>
</dbReference>
<dbReference type="InterPro" id="IPR050228">
    <property type="entry name" value="Carboxylesterase_BioH"/>
</dbReference>
<evidence type="ECO:0000313" key="2">
    <source>
        <dbReference type="EMBL" id="PRQ75212.1"/>
    </source>
</evidence>
<gene>
    <name evidence="2" type="ORF">AAT19DRAFT_14234</name>
</gene>
<dbReference type="InterPro" id="IPR000073">
    <property type="entry name" value="AB_hydrolase_1"/>
</dbReference>
<dbReference type="OrthoDB" id="19657at2759"/>
<protein>
    <submittedName>
        <fullName evidence="2">Proteophosphoglycan ppg4</fullName>
    </submittedName>
</protein>
<comment type="caution">
    <text evidence="2">The sequence shown here is derived from an EMBL/GenBank/DDBJ whole genome shotgun (WGS) entry which is preliminary data.</text>
</comment>